<evidence type="ECO:0000256" key="8">
    <source>
        <dbReference type="SAM" id="Phobius"/>
    </source>
</evidence>
<feature type="transmembrane region" description="Helical" evidence="8">
    <location>
        <begin position="446"/>
        <end position="463"/>
    </location>
</feature>
<evidence type="ECO:0000313" key="10">
    <source>
        <dbReference type="Proteomes" id="UP000320333"/>
    </source>
</evidence>
<dbReference type="NCBIfam" id="TIGR00937">
    <property type="entry name" value="2A51"/>
    <property type="match status" value="1"/>
</dbReference>
<accession>A0A507EBS7</accession>
<reference evidence="9 10" key="1">
    <citation type="journal article" date="2019" name="Sci. Rep.">
        <title>Comparative genomics of chytrid fungi reveal insights into the obligate biotrophic and pathogenic lifestyle of Synchytrium endobioticum.</title>
        <authorList>
            <person name="van de Vossenberg B.T.L.H."/>
            <person name="Warris S."/>
            <person name="Nguyen H.D.T."/>
            <person name="van Gent-Pelzer M.P.E."/>
            <person name="Joly D.L."/>
            <person name="van de Geest H.C."/>
            <person name="Bonants P.J.M."/>
            <person name="Smith D.S."/>
            <person name="Levesque C.A."/>
            <person name="van der Lee T.A.J."/>
        </authorList>
    </citation>
    <scope>NUCLEOTIDE SEQUENCE [LARGE SCALE GENOMIC DNA]</scope>
    <source>
        <strain evidence="9 10">CBS 675.73</strain>
    </source>
</reference>
<keyword evidence="5 8" id="KW-1133">Transmembrane helix</keyword>
<evidence type="ECO:0000256" key="1">
    <source>
        <dbReference type="ARBA" id="ARBA00004651"/>
    </source>
</evidence>
<feature type="transmembrane region" description="Helical" evidence="8">
    <location>
        <begin position="44"/>
        <end position="66"/>
    </location>
</feature>
<protein>
    <recommendedName>
        <fullName evidence="11">Chromate transporter</fullName>
    </recommendedName>
</protein>
<dbReference type="EMBL" id="QEAP01000669">
    <property type="protein sequence ID" value="TPX61264.1"/>
    <property type="molecule type" value="Genomic_DNA"/>
</dbReference>
<dbReference type="GO" id="GO:0005886">
    <property type="term" value="C:plasma membrane"/>
    <property type="evidence" value="ECO:0007669"/>
    <property type="project" value="UniProtKB-SubCell"/>
</dbReference>
<dbReference type="InterPro" id="IPR014047">
    <property type="entry name" value="Chr_Tranpt_l_chain"/>
</dbReference>
<comment type="similarity">
    <text evidence="2">Belongs to the chromate ion transporter (CHR) (TC 2.A.51) family.</text>
</comment>
<dbReference type="GO" id="GO:0015109">
    <property type="term" value="F:chromate transmembrane transporter activity"/>
    <property type="evidence" value="ECO:0007669"/>
    <property type="project" value="InterPro"/>
</dbReference>
<dbReference type="PANTHER" id="PTHR43663">
    <property type="entry name" value="CHROMATE TRANSPORT PROTEIN-RELATED"/>
    <property type="match status" value="1"/>
</dbReference>
<proteinExistence type="inferred from homology"/>
<evidence type="ECO:0000256" key="7">
    <source>
        <dbReference type="SAM" id="MobiDB-lite"/>
    </source>
</evidence>
<dbReference type="Pfam" id="PF02417">
    <property type="entry name" value="Chromate_transp"/>
    <property type="match status" value="2"/>
</dbReference>
<feature type="region of interest" description="Disordered" evidence="7">
    <location>
        <begin position="1"/>
        <end position="31"/>
    </location>
</feature>
<dbReference type="OrthoDB" id="2160638at2759"/>
<evidence type="ECO:0000256" key="4">
    <source>
        <dbReference type="ARBA" id="ARBA00022692"/>
    </source>
</evidence>
<evidence type="ECO:0000256" key="2">
    <source>
        <dbReference type="ARBA" id="ARBA00005262"/>
    </source>
</evidence>
<evidence type="ECO:0000256" key="6">
    <source>
        <dbReference type="ARBA" id="ARBA00023136"/>
    </source>
</evidence>
<dbReference type="InterPro" id="IPR003370">
    <property type="entry name" value="Chromate_transpt"/>
</dbReference>
<feature type="transmembrane region" description="Helical" evidence="8">
    <location>
        <begin position="308"/>
        <end position="328"/>
    </location>
</feature>
<dbReference type="AlphaFoldDB" id="A0A507EBS7"/>
<comment type="subcellular location">
    <subcellularLocation>
        <location evidence="1">Cell membrane</location>
        <topology evidence="1">Multi-pass membrane protein</topology>
    </subcellularLocation>
</comment>
<gene>
    <name evidence="9" type="ORF">CcCBS67573_g08940</name>
</gene>
<dbReference type="PANTHER" id="PTHR43663:SF1">
    <property type="entry name" value="CHROMATE TRANSPORTER"/>
    <property type="match status" value="1"/>
</dbReference>
<organism evidence="9 10">
    <name type="scientific">Chytriomyces confervae</name>
    <dbReference type="NCBI Taxonomy" id="246404"/>
    <lineage>
        <taxon>Eukaryota</taxon>
        <taxon>Fungi</taxon>
        <taxon>Fungi incertae sedis</taxon>
        <taxon>Chytridiomycota</taxon>
        <taxon>Chytridiomycota incertae sedis</taxon>
        <taxon>Chytridiomycetes</taxon>
        <taxon>Chytridiales</taxon>
        <taxon>Chytriomycetaceae</taxon>
        <taxon>Chytriomyces</taxon>
    </lineage>
</organism>
<dbReference type="STRING" id="246404.A0A507EBS7"/>
<feature type="transmembrane region" description="Helical" evidence="8">
    <location>
        <begin position="225"/>
        <end position="244"/>
    </location>
</feature>
<dbReference type="InterPro" id="IPR052518">
    <property type="entry name" value="CHR_Transporter"/>
</dbReference>
<feature type="transmembrane region" description="Helical" evidence="8">
    <location>
        <begin position="379"/>
        <end position="400"/>
    </location>
</feature>
<feature type="transmembrane region" description="Helical" evidence="8">
    <location>
        <begin position="185"/>
        <end position="213"/>
    </location>
</feature>
<name>A0A507EBS7_9FUNG</name>
<feature type="transmembrane region" description="Helical" evidence="8">
    <location>
        <begin position="420"/>
        <end position="439"/>
    </location>
</feature>
<keyword evidence="4 8" id="KW-0812">Transmembrane</keyword>
<evidence type="ECO:0000313" key="9">
    <source>
        <dbReference type="EMBL" id="TPX61264.1"/>
    </source>
</evidence>
<keyword evidence="10" id="KW-1185">Reference proteome</keyword>
<dbReference type="PIRSF" id="PIRSF004810">
    <property type="entry name" value="ChrA"/>
    <property type="match status" value="1"/>
</dbReference>
<feature type="transmembrane region" description="Helical" evidence="8">
    <location>
        <begin position="114"/>
        <end position="139"/>
    </location>
</feature>
<sequence length="468" mass="49603">MEEPFRISTAPENPAHTVPIEEPVVDDNNGKQKHNAPHLSLWELFVLFLGFGINAWGGAVAQIALIQDALVKERKWITPETFKRVYAVYQILPGPEAAELCCYFGYLSRGRVGALVAGIAFILPGFLAMLLFSYIYVVFGLSNKYFLASFKALQPIVAAMVLRAVHKIGEETMVNHETGILDRKILAFAVLAGLNTAVNINFFISLAVFGLATAAFGSTSKYGKVTGYGILLLAYAAGITYIAIKGLPSISALGLGVARTPDIGHLSALGLVAGAFSFGGAYTSIPFVVQEAVVIGGWISQKVFLDGVALANVLPAPTVIFSTFVGFWGGYVGYGSNVGYGFAGAIVTTIGMFVPCFSFTIIGHNFFDSLVHRKSISSFLDGVSGSVVGIIAVTAVQLFHSSIVSAVSPLPGAKIDIQTASVNAVSSLMLYFLTLAVLYSFKDKTTNAVVVVVGAIAGQFLYLDNGGF</sequence>
<keyword evidence="6 8" id="KW-0472">Membrane</keyword>
<comment type="caution">
    <text evidence="9">The sequence shown here is derived from an EMBL/GenBank/DDBJ whole genome shotgun (WGS) entry which is preliminary data.</text>
</comment>
<feature type="transmembrane region" description="Helical" evidence="8">
    <location>
        <begin position="340"/>
        <end position="367"/>
    </location>
</feature>
<evidence type="ECO:0000256" key="3">
    <source>
        <dbReference type="ARBA" id="ARBA00022475"/>
    </source>
</evidence>
<dbReference type="Proteomes" id="UP000320333">
    <property type="component" value="Unassembled WGS sequence"/>
</dbReference>
<evidence type="ECO:0008006" key="11">
    <source>
        <dbReference type="Google" id="ProtNLM"/>
    </source>
</evidence>
<keyword evidence="3" id="KW-1003">Cell membrane</keyword>
<evidence type="ECO:0000256" key="5">
    <source>
        <dbReference type="ARBA" id="ARBA00022989"/>
    </source>
</evidence>